<proteinExistence type="predicted"/>
<gene>
    <name evidence="1" type="ORF">HPLM_LOCUS10967</name>
</gene>
<accession>A0A0N4WJ10</accession>
<protein>
    <submittedName>
        <fullName evidence="3">Tetratricopeptide repeat protein</fullName>
    </submittedName>
</protein>
<evidence type="ECO:0000313" key="1">
    <source>
        <dbReference type="EMBL" id="VDO41656.1"/>
    </source>
</evidence>
<evidence type="ECO:0000313" key="2">
    <source>
        <dbReference type="Proteomes" id="UP000268014"/>
    </source>
</evidence>
<evidence type="ECO:0000313" key="3">
    <source>
        <dbReference type="WBParaSite" id="HPLM_0001097501-mRNA-1"/>
    </source>
</evidence>
<dbReference type="WBParaSite" id="HPLM_0001097501-mRNA-1">
    <property type="protein sequence ID" value="HPLM_0001097501-mRNA-1"/>
    <property type="gene ID" value="HPLM_0001097501"/>
</dbReference>
<keyword evidence="2" id="KW-1185">Reference proteome</keyword>
<name>A0A0N4WJ10_HAEPC</name>
<reference evidence="3" key="1">
    <citation type="submission" date="2017-02" db="UniProtKB">
        <authorList>
            <consortium name="WormBaseParasite"/>
        </authorList>
    </citation>
    <scope>IDENTIFICATION</scope>
</reference>
<organism evidence="3">
    <name type="scientific">Haemonchus placei</name>
    <name type="common">Barber's pole worm</name>
    <dbReference type="NCBI Taxonomy" id="6290"/>
    <lineage>
        <taxon>Eukaryota</taxon>
        <taxon>Metazoa</taxon>
        <taxon>Ecdysozoa</taxon>
        <taxon>Nematoda</taxon>
        <taxon>Chromadorea</taxon>
        <taxon>Rhabditida</taxon>
        <taxon>Rhabditina</taxon>
        <taxon>Rhabditomorpha</taxon>
        <taxon>Strongyloidea</taxon>
        <taxon>Trichostrongylidae</taxon>
        <taxon>Haemonchus</taxon>
    </lineage>
</organism>
<dbReference type="AlphaFoldDB" id="A0A0N4WJ10"/>
<reference evidence="1 2" key="2">
    <citation type="submission" date="2018-11" db="EMBL/GenBank/DDBJ databases">
        <authorList>
            <consortium name="Pathogen Informatics"/>
        </authorList>
    </citation>
    <scope>NUCLEOTIDE SEQUENCE [LARGE SCALE GENOMIC DNA]</scope>
    <source>
        <strain evidence="1 2">MHpl1</strain>
    </source>
</reference>
<sequence length="33" mass="3712">MHFVAVSCQQFLFNLADELGDAGKAMEVYAHRL</sequence>
<dbReference type="EMBL" id="UZAF01017438">
    <property type="protein sequence ID" value="VDO41656.1"/>
    <property type="molecule type" value="Genomic_DNA"/>
</dbReference>
<dbReference type="Proteomes" id="UP000268014">
    <property type="component" value="Unassembled WGS sequence"/>
</dbReference>